<feature type="non-terminal residue" evidence="1">
    <location>
        <position position="29"/>
    </location>
</feature>
<protein>
    <submittedName>
        <fullName evidence="1">Uncharacterized protein</fullName>
    </submittedName>
</protein>
<dbReference type="AlphaFoldDB" id="A0A382YVJ5"/>
<reference evidence="1" key="1">
    <citation type="submission" date="2018-05" db="EMBL/GenBank/DDBJ databases">
        <authorList>
            <person name="Lanie J.A."/>
            <person name="Ng W.-L."/>
            <person name="Kazmierczak K.M."/>
            <person name="Andrzejewski T.M."/>
            <person name="Davidsen T.M."/>
            <person name="Wayne K.J."/>
            <person name="Tettelin H."/>
            <person name="Glass J.I."/>
            <person name="Rusch D."/>
            <person name="Podicherti R."/>
            <person name="Tsui H.-C.T."/>
            <person name="Winkler M.E."/>
        </authorList>
    </citation>
    <scope>NUCLEOTIDE SEQUENCE</scope>
</reference>
<evidence type="ECO:0000313" key="1">
    <source>
        <dbReference type="EMBL" id="SVD87141.1"/>
    </source>
</evidence>
<organism evidence="1">
    <name type="scientific">marine metagenome</name>
    <dbReference type="NCBI Taxonomy" id="408172"/>
    <lineage>
        <taxon>unclassified sequences</taxon>
        <taxon>metagenomes</taxon>
        <taxon>ecological metagenomes</taxon>
    </lineage>
</organism>
<sequence>MLINNYDVREALETNDLNIETLRENLQEH</sequence>
<proteinExistence type="predicted"/>
<dbReference type="EMBL" id="UINC01178788">
    <property type="protein sequence ID" value="SVD87141.1"/>
    <property type="molecule type" value="Genomic_DNA"/>
</dbReference>
<accession>A0A382YVJ5</accession>
<name>A0A382YVJ5_9ZZZZ</name>
<gene>
    <name evidence="1" type="ORF">METZ01_LOCUS439995</name>
</gene>